<dbReference type="AlphaFoldDB" id="A0A1X2GVK4"/>
<feature type="compositionally biased region" description="Pro residues" evidence="1">
    <location>
        <begin position="388"/>
        <end position="401"/>
    </location>
</feature>
<feature type="compositionally biased region" description="Acidic residues" evidence="1">
    <location>
        <begin position="92"/>
        <end position="109"/>
    </location>
</feature>
<evidence type="ECO:0000313" key="3">
    <source>
        <dbReference type="Proteomes" id="UP000242146"/>
    </source>
</evidence>
<keyword evidence="3" id="KW-1185">Reference proteome</keyword>
<dbReference type="Proteomes" id="UP000242146">
    <property type="component" value="Unassembled WGS sequence"/>
</dbReference>
<reference evidence="2 3" key="1">
    <citation type="submission" date="2016-07" db="EMBL/GenBank/DDBJ databases">
        <title>Pervasive Adenine N6-methylation of Active Genes in Fungi.</title>
        <authorList>
            <consortium name="DOE Joint Genome Institute"/>
            <person name="Mondo S.J."/>
            <person name="Dannebaum R.O."/>
            <person name="Kuo R.C."/>
            <person name="Labutti K."/>
            <person name="Haridas S."/>
            <person name="Kuo A."/>
            <person name="Salamov A."/>
            <person name="Ahrendt S.R."/>
            <person name="Lipzen A."/>
            <person name="Sullivan W."/>
            <person name="Andreopoulos W.B."/>
            <person name="Clum A."/>
            <person name="Lindquist E."/>
            <person name="Daum C."/>
            <person name="Ramamoorthy G.K."/>
            <person name="Gryganskyi A."/>
            <person name="Culley D."/>
            <person name="Magnuson J.K."/>
            <person name="James T.Y."/>
            <person name="O'Malley M.A."/>
            <person name="Stajich J.E."/>
            <person name="Spatafora J.W."/>
            <person name="Visel A."/>
            <person name="Grigoriev I.V."/>
        </authorList>
    </citation>
    <scope>NUCLEOTIDE SEQUENCE [LARGE SCALE GENOMIC DNA]</scope>
    <source>
        <strain evidence="2 3">NRRL 3301</strain>
    </source>
</reference>
<feature type="compositionally biased region" description="Polar residues" evidence="1">
    <location>
        <begin position="1"/>
        <end position="26"/>
    </location>
</feature>
<feature type="compositionally biased region" description="Polar residues" evidence="1">
    <location>
        <begin position="343"/>
        <end position="352"/>
    </location>
</feature>
<proteinExistence type="predicted"/>
<dbReference type="EMBL" id="MCGT01000002">
    <property type="protein sequence ID" value="ORX62060.1"/>
    <property type="molecule type" value="Genomic_DNA"/>
</dbReference>
<feature type="compositionally biased region" description="Low complexity" evidence="1">
    <location>
        <begin position="353"/>
        <end position="381"/>
    </location>
</feature>
<evidence type="ECO:0000313" key="2">
    <source>
        <dbReference type="EMBL" id="ORX62060.1"/>
    </source>
</evidence>
<organism evidence="2 3">
    <name type="scientific">Hesseltinella vesiculosa</name>
    <dbReference type="NCBI Taxonomy" id="101127"/>
    <lineage>
        <taxon>Eukaryota</taxon>
        <taxon>Fungi</taxon>
        <taxon>Fungi incertae sedis</taxon>
        <taxon>Mucoromycota</taxon>
        <taxon>Mucoromycotina</taxon>
        <taxon>Mucoromycetes</taxon>
        <taxon>Mucorales</taxon>
        <taxon>Cunninghamellaceae</taxon>
        <taxon>Hesseltinella</taxon>
    </lineage>
</organism>
<dbReference type="STRING" id="101127.A0A1X2GVK4"/>
<sequence length="437" mass="49175">MSVENLFTNLSLTDPSPASSMPSTILVTPARRTRNKQCMPSDDEDDDDDEPTYSSSEEESHLLTAPTRRYGMIHSSSSSSSINKKTIQPLPSDDEEEEEDDSEDSDSGENDGWIQGNRNSGSSKQSSPPSLSPSTSNRLYRIQGVHSSNHLAQDPPTRSPAQRHSAGEESHGRKKDDFQTRRAIHAPRARSPHPPAMYLTEGSQMHMRQQLQQHHQHQLSLFHLHHQPPPHQKQPALRHASSMTHLPSAMDVMTQIELEKKSKTPRPTTRIDSSNVKVEGLLASLPEAGSHSLNFQQLQQEHQHQLMLQYQQQPPSWMHSQSPAYPLPQGQYPNKKRPHPMATNASTTNHVMQQHLLHQQQQQQQQQQQRRSPSPSPSSLSGIHRNRTPPPQPPAHPPANMPYPVYLHPTYAYYPMQPVIYSPPVPGPSTSTGMLRR</sequence>
<accession>A0A1X2GVK4</accession>
<feature type="compositionally biased region" description="Basic and acidic residues" evidence="1">
    <location>
        <begin position="165"/>
        <end position="180"/>
    </location>
</feature>
<gene>
    <name evidence="2" type="ORF">DM01DRAFT_1331523</name>
</gene>
<feature type="compositionally biased region" description="Low complexity" evidence="1">
    <location>
        <begin position="120"/>
        <end position="136"/>
    </location>
</feature>
<feature type="region of interest" description="Disordered" evidence="1">
    <location>
        <begin position="310"/>
        <end position="401"/>
    </location>
</feature>
<name>A0A1X2GVK4_9FUNG</name>
<feature type="compositionally biased region" description="Polar residues" evidence="1">
    <location>
        <begin position="314"/>
        <end position="323"/>
    </location>
</feature>
<protein>
    <submittedName>
        <fullName evidence="2">Uncharacterized protein</fullName>
    </submittedName>
</protein>
<feature type="compositionally biased region" description="Basic residues" evidence="1">
    <location>
        <begin position="182"/>
        <end position="191"/>
    </location>
</feature>
<comment type="caution">
    <text evidence="2">The sequence shown here is derived from an EMBL/GenBank/DDBJ whole genome shotgun (WGS) entry which is preliminary data.</text>
</comment>
<feature type="compositionally biased region" description="Acidic residues" evidence="1">
    <location>
        <begin position="41"/>
        <end position="51"/>
    </location>
</feature>
<feature type="region of interest" description="Disordered" evidence="1">
    <location>
        <begin position="1"/>
        <end position="196"/>
    </location>
</feature>
<dbReference type="OrthoDB" id="2281978at2759"/>
<evidence type="ECO:0000256" key="1">
    <source>
        <dbReference type="SAM" id="MobiDB-lite"/>
    </source>
</evidence>